<reference evidence="2" key="1">
    <citation type="submission" date="2020-10" db="EMBL/GenBank/DDBJ databases">
        <authorList>
            <person name="Gilroy R."/>
        </authorList>
    </citation>
    <scope>NUCLEOTIDE SEQUENCE</scope>
    <source>
        <strain evidence="2">CHK195-12923</strain>
    </source>
</reference>
<protein>
    <submittedName>
        <fullName evidence="2">Uncharacterized protein</fullName>
    </submittedName>
</protein>
<keyword evidence="1" id="KW-1133">Transmembrane helix</keyword>
<evidence type="ECO:0000313" key="2">
    <source>
        <dbReference type="EMBL" id="HIU61339.1"/>
    </source>
</evidence>
<gene>
    <name evidence="2" type="ORF">IAB69_01640</name>
</gene>
<evidence type="ECO:0000313" key="3">
    <source>
        <dbReference type="Proteomes" id="UP000824110"/>
    </source>
</evidence>
<feature type="transmembrane region" description="Helical" evidence="1">
    <location>
        <begin position="70"/>
        <end position="92"/>
    </location>
</feature>
<evidence type="ECO:0000256" key="1">
    <source>
        <dbReference type="SAM" id="Phobius"/>
    </source>
</evidence>
<feature type="transmembrane region" description="Helical" evidence="1">
    <location>
        <begin position="130"/>
        <end position="151"/>
    </location>
</feature>
<dbReference type="AlphaFoldDB" id="A0A9D1SI57"/>
<keyword evidence="1" id="KW-0812">Transmembrane</keyword>
<dbReference type="Proteomes" id="UP000824110">
    <property type="component" value="Unassembled WGS sequence"/>
</dbReference>
<feature type="transmembrane region" description="Helical" evidence="1">
    <location>
        <begin position="203"/>
        <end position="225"/>
    </location>
</feature>
<reference evidence="2" key="2">
    <citation type="journal article" date="2021" name="PeerJ">
        <title>Extensive microbial diversity within the chicken gut microbiome revealed by metagenomics and culture.</title>
        <authorList>
            <person name="Gilroy R."/>
            <person name="Ravi A."/>
            <person name="Getino M."/>
            <person name="Pursley I."/>
            <person name="Horton D.L."/>
            <person name="Alikhan N.F."/>
            <person name="Baker D."/>
            <person name="Gharbi K."/>
            <person name="Hall N."/>
            <person name="Watson M."/>
            <person name="Adriaenssens E.M."/>
            <person name="Foster-Nyarko E."/>
            <person name="Jarju S."/>
            <person name="Secka A."/>
            <person name="Antonio M."/>
            <person name="Oren A."/>
            <person name="Chaudhuri R.R."/>
            <person name="La Ragione R."/>
            <person name="Hildebrand F."/>
            <person name="Pallen M.J."/>
        </authorList>
    </citation>
    <scope>NUCLEOTIDE SEQUENCE</scope>
    <source>
        <strain evidence="2">CHK195-12923</strain>
    </source>
</reference>
<feature type="transmembrane region" description="Helical" evidence="1">
    <location>
        <begin position="98"/>
        <end position="123"/>
    </location>
</feature>
<comment type="caution">
    <text evidence="2">The sequence shown here is derived from an EMBL/GenBank/DDBJ whole genome shotgun (WGS) entry which is preliminary data.</text>
</comment>
<organism evidence="2 3">
    <name type="scientific">Candidatus Coproplasma excrementigallinarum</name>
    <dbReference type="NCBI Taxonomy" id="2840747"/>
    <lineage>
        <taxon>Bacteria</taxon>
        <taxon>Bacillati</taxon>
        <taxon>Bacillota</taxon>
        <taxon>Clostridia</taxon>
        <taxon>Eubacteriales</taxon>
        <taxon>Candidatus Coproplasma</taxon>
    </lineage>
</organism>
<feature type="transmembrane region" description="Helical" evidence="1">
    <location>
        <begin position="231"/>
        <end position="248"/>
    </location>
</feature>
<accession>A0A9D1SI57</accession>
<name>A0A9D1SI57_9FIRM</name>
<sequence>MSVKVCSSAAINGAYVPLFLHRADRELHKRGKSMNVYEASGTALLCLAAVCLISGIAARVLKNRLAHSRRVIVCACALFSAAYIAAATLFAFSGGTPAAHTVAGHVLMGASGAIFFVGLFTALAARKNRLWVFAAFVLFTVLMHQISLSVACPYDLGAFIEAGGNSAGLVASPWYALVARTLANMFQMFSLDAGYAEMAEAGALAFAGYGSGVFIGTHLSISVIAPATGGFAVFGLLCHFFPVIALFFKGFRRVKFVFSELNEYSVTTAESICAEKRRLKGVARTRAERDVMSSVMIFTDAYADSDAENSAELLDRAKKAGAICLRTDLSEFNLRWLNIFSRSKKAVYFLIDRKEENNLKAAVSLLTPGSLMQRWAKLPEGGAGARIKNAFRAGSLEMYVFTSNTEADGALENAYKNLCPDEKNSDGQEYNITYKVVNECKNLVYRLIDGYAPAAQEGGQDKYPLYWSLLPEKDGGPVRTDSLRVVILGGGRIGREFFKAAYWCGQMLDTTAGAAERCAAERNPYRPFPSTKLGITVLTVGAEEMRAALAFDMPDVDMNGTGDCAMKFIEADYGTSGSGLFREKFRENCLDADYFLVALGNDTLNMQAAGWIKREVDMFNASGERAVPVNYVIENGDMCAALRGTDKVAGSGCILNAFGSLPARYSYENICMSDFEGRGYSVNCAHSSAPVGMSEFIRDYYGRQSSVASAMHFPYKLVSLGVLRERRLWSDEDLKRLMLSRGGRRPEYLAFGTDEYVRRIYWLEHKRWMAYVRTVGMYCPTANEFFQLSFREGAFDKKMYSANKKAYKFHPCLVEAGRCIEAKSSLCAQYSTSAQAIISDCAECICALRSRGAQPVELVRWLNDNVLPDAVGLDPLDRLSLISDNDFKEFDVNVVRKLFCDEAVNLILGFTACGFGARGDKGAGKDGGEEDLCGAGNGGARGAVCSGADGARGGIAELLDEFGTFALREEDVAETENLMFRRLMVRDGFSVVTVQLKAHAAGAEEAFGRTVRAAVKRFNPSSAYNIFGGSMAIMAEPARAVLYLPFEDVGQSSGHGQKFAYSENLCNAGSILRFVELFAKFSCKNEVMLTVSKK</sequence>
<feature type="transmembrane region" description="Helical" evidence="1">
    <location>
        <begin position="39"/>
        <end position="58"/>
    </location>
</feature>
<dbReference type="EMBL" id="DVNE01000015">
    <property type="protein sequence ID" value="HIU61339.1"/>
    <property type="molecule type" value="Genomic_DNA"/>
</dbReference>
<proteinExistence type="predicted"/>
<keyword evidence="1" id="KW-0472">Membrane</keyword>